<dbReference type="KEGG" id="aori:SD37_27115"/>
<dbReference type="RefSeq" id="WP_044849951.1">
    <property type="nucleotide sequence ID" value="NZ_CP016174.1"/>
</dbReference>
<keyword evidence="1" id="KW-1133">Transmembrane helix</keyword>
<feature type="transmembrane region" description="Helical" evidence="1">
    <location>
        <begin position="176"/>
        <end position="200"/>
    </location>
</feature>
<dbReference type="AlphaFoldDB" id="A0A193C3H5"/>
<dbReference type="eggNOG" id="ENOG502ZTTC">
    <property type="taxonomic scope" value="Bacteria"/>
</dbReference>
<protein>
    <submittedName>
        <fullName evidence="2">Uncharacterized protein</fullName>
    </submittedName>
</protein>
<proteinExistence type="predicted"/>
<reference evidence="2 3" key="1">
    <citation type="journal article" date="2015" name="Genome Announc.">
        <title>Draft Genome Sequence of Norvancomycin-Producing Strain Amycolatopsis orientalis CPCC200066.</title>
        <authorList>
            <person name="Lei X."/>
            <person name="Yuan F."/>
            <person name="Shi Y."/>
            <person name="Li X."/>
            <person name="Wang L."/>
            <person name="Hong B."/>
        </authorList>
    </citation>
    <scope>NUCLEOTIDE SEQUENCE [LARGE SCALE GENOMIC DNA]</scope>
    <source>
        <strain evidence="2 3">B-37</strain>
    </source>
</reference>
<keyword evidence="1" id="KW-0472">Membrane</keyword>
<keyword evidence="1" id="KW-0812">Transmembrane</keyword>
<evidence type="ECO:0000256" key="1">
    <source>
        <dbReference type="SAM" id="Phobius"/>
    </source>
</evidence>
<evidence type="ECO:0000313" key="2">
    <source>
        <dbReference type="EMBL" id="ANN18930.1"/>
    </source>
</evidence>
<dbReference type="Proteomes" id="UP000093695">
    <property type="component" value="Chromosome"/>
</dbReference>
<name>A0A193C3H5_AMYOR</name>
<organism evidence="2 3">
    <name type="scientific">Amycolatopsis orientalis</name>
    <name type="common">Nocardia orientalis</name>
    <dbReference type="NCBI Taxonomy" id="31958"/>
    <lineage>
        <taxon>Bacteria</taxon>
        <taxon>Bacillati</taxon>
        <taxon>Actinomycetota</taxon>
        <taxon>Actinomycetes</taxon>
        <taxon>Pseudonocardiales</taxon>
        <taxon>Pseudonocardiaceae</taxon>
        <taxon>Amycolatopsis</taxon>
    </lineage>
</organism>
<sequence>MDGLDRITPHLPLPRAAAEEYHDDYQRAAAGTRGRLGARITELKLAADRVLRTPVIGPRGQFMTVHEAKHRAEMLTEQIDTDELRGSLRHYRVSRSAKVLTLFGLVVVDFPVMLWLASSVFNVDWTNPLGLQLVISFVISVLATGGAATALYHLGHNQRENKDDRRRLTWRTLSRGSKLSMLAAVTLVGLIAAVMFVRVYTEGELSGLDSLAFLLAVLVAFVMLISAALVFWTAFRDGSLEQDDLRCYSAMIMRCESLRREYEVRIGELTAQLQRLEGEYPFRATVDTT</sequence>
<dbReference type="STRING" id="31958.SD37_27115"/>
<gene>
    <name evidence="2" type="ORF">SD37_27115</name>
</gene>
<feature type="transmembrane region" description="Helical" evidence="1">
    <location>
        <begin position="129"/>
        <end position="155"/>
    </location>
</feature>
<keyword evidence="3" id="KW-1185">Reference proteome</keyword>
<accession>A0A193C3H5</accession>
<feature type="transmembrane region" description="Helical" evidence="1">
    <location>
        <begin position="99"/>
        <end position="117"/>
    </location>
</feature>
<evidence type="ECO:0000313" key="3">
    <source>
        <dbReference type="Proteomes" id="UP000093695"/>
    </source>
</evidence>
<feature type="transmembrane region" description="Helical" evidence="1">
    <location>
        <begin position="212"/>
        <end position="235"/>
    </location>
</feature>
<dbReference type="EMBL" id="CP016174">
    <property type="protein sequence ID" value="ANN18930.1"/>
    <property type="molecule type" value="Genomic_DNA"/>
</dbReference>